<accession>A0A4Q1K9V7</accession>
<keyword evidence="1" id="KW-0472">Membrane</keyword>
<dbReference type="RefSeq" id="WP_129461112.1">
    <property type="nucleotide sequence ID" value="NZ_SBKN01000003.1"/>
</dbReference>
<keyword evidence="3" id="KW-1185">Reference proteome</keyword>
<reference evidence="3" key="1">
    <citation type="submission" date="2019-01" db="EMBL/GenBank/DDBJ databases">
        <title>Cytophagaceae bacterium strain CAR-16.</title>
        <authorList>
            <person name="Chen W.-M."/>
        </authorList>
    </citation>
    <scope>NUCLEOTIDE SEQUENCE [LARGE SCALE GENOMIC DNA]</scope>
    <source>
        <strain evidence="3">WWJ-16</strain>
    </source>
</reference>
<evidence type="ECO:0000256" key="1">
    <source>
        <dbReference type="SAM" id="Phobius"/>
    </source>
</evidence>
<name>A0A4Q1K9V7_9FLAO</name>
<sequence>MKKKYIPSLIISSKATLILFLGIVFNFTNQPESMIMFGIAGFLYCVALIVFFIMNSLNKDGKETSIF</sequence>
<dbReference type="AlphaFoldDB" id="A0A4Q1K9V7"/>
<protein>
    <submittedName>
        <fullName evidence="2">Uncharacterized protein</fullName>
    </submittedName>
</protein>
<keyword evidence="1" id="KW-0812">Transmembrane</keyword>
<feature type="transmembrane region" description="Helical" evidence="1">
    <location>
        <begin position="9"/>
        <end position="28"/>
    </location>
</feature>
<keyword evidence="1" id="KW-1133">Transmembrane helix</keyword>
<proteinExistence type="predicted"/>
<feature type="transmembrane region" description="Helical" evidence="1">
    <location>
        <begin position="34"/>
        <end position="54"/>
    </location>
</feature>
<evidence type="ECO:0000313" key="3">
    <source>
        <dbReference type="Proteomes" id="UP000289857"/>
    </source>
</evidence>
<gene>
    <name evidence="2" type="ORF">EQG61_06525</name>
</gene>
<comment type="caution">
    <text evidence="2">The sequence shown here is derived from an EMBL/GenBank/DDBJ whole genome shotgun (WGS) entry which is preliminary data.</text>
</comment>
<dbReference type="EMBL" id="SBKN01000003">
    <property type="protein sequence ID" value="RXR22882.1"/>
    <property type="molecule type" value="Genomic_DNA"/>
</dbReference>
<dbReference type="Proteomes" id="UP000289857">
    <property type="component" value="Unassembled WGS sequence"/>
</dbReference>
<organism evidence="2 3">
    <name type="scientific">Flavobacterium stagni</name>
    <dbReference type="NCBI Taxonomy" id="2506421"/>
    <lineage>
        <taxon>Bacteria</taxon>
        <taxon>Pseudomonadati</taxon>
        <taxon>Bacteroidota</taxon>
        <taxon>Flavobacteriia</taxon>
        <taxon>Flavobacteriales</taxon>
        <taxon>Flavobacteriaceae</taxon>
        <taxon>Flavobacterium</taxon>
    </lineage>
</organism>
<evidence type="ECO:0000313" key="2">
    <source>
        <dbReference type="EMBL" id="RXR22882.1"/>
    </source>
</evidence>